<keyword evidence="1" id="KW-0472">Membrane</keyword>
<dbReference type="AlphaFoldDB" id="A0A812X0R8"/>
<keyword evidence="1" id="KW-1133">Transmembrane helix</keyword>
<evidence type="ECO:0000313" key="3">
    <source>
        <dbReference type="Proteomes" id="UP000601435"/>
    </source>
</evidence>
<evidence type="ECO:0000256" key="1">
    <source>
        <dbReference type="SAM" id="Phobius"/>
    </source>
</evidence>
<reference evidence="2" key="1">
    <citation type="submission" date="2021-02" db="EMBL/GenBank/DDBJ databases">
        <authorList>
            <person name="Dougan E. K."/>
            <person name="Rhodes N."/>
            <person name="Thang M."/>
            <person name="Chan C."/>
        </authorList>
    </citation>
    <scope>NUCLEOTIDE SEQUENCE</scope>
</reference>
<proteinExistence type="predicted"/>
<keyword evidence="1" id="KW-0812">Transmembrane</keyword>
<evidence type="ECO:0000313" key="2">
    <source>
        <dbReference type="EMBL" id="CAE7711420.1"/>
    </source>
</evidence>
<feature type="transmembrane region" description="Helical" evidence="1">
    <location>
        <begin position="90"/>
        <end position="112"/>
    </location>
</feature>
<feature type="transmembrane region" description="Helical" evidence="1">
    <location>
        <begin position="42"/>
        <end position="70"/>
    </location>
</feature>
<name>A0A812X0R8_9DINO</name>
<dbReference type="OrthoDB" id="429776at2759"/>
<feature type="non-terminal residue" evidence="2">
    <location>
        <position position="151"/>
    </location>
</feature>
<keyword evidence="3" id="KW-1185">Reference proteome</keyword>
<gene>
    <name evidence="2" type="primary">PNS1</name>
    <name evidence="2" type="ORF">SNEC2469_LOCUS20528</name>
</gene>
<sequence>MGRQSVRVSELSTHENAELRRGGSMMKDKEPFEDSKRPCRDVIWAILFYVLAGFLCWWCASGIIAATGAADKGQAKVSAKLHAYENSLFAVGYAFSAAGMVAIVFSLVFLELAKRFSELVIWCALLLGPTVMIVVGVGMMVPVEGKWPMPG</sequence>
<feature type="transmembrane region" description="Helical" evidence="1">
    <location>
        <begin position="119"/>
        <end position="141"/>
    </location>
</feature>
<dbReference type="InterPro" id="IPR036259">
    <property type="entry name" value="MFS_trans_sf"/>
</dbReference>
<protein>
    <submittedName>
        <fullName evidence="2">PNS1 protein</fullName>
    </submittedName>
</protein>
<dbReference type="Proteomes" id="UP000601435">
    <property type="component" value="Unassembled WGS sequence"/>
</dbReference>
<comment type="caution">
    <text evidence="2">The sequence shown here is derived from an EMBL/GenBank/DDBJ whole genome shotgun (WGS) entry which is preliminary data.</text>
</comment>
<organism evidence="2 3">
    <name type="scientific">Symbiodinium necroappetens</name>
    <dbReference type="NCBI Taxonomy" id="1628268"/>
    <lineage>
        <taxon>Eukaryota</taxon>
        <taxon>Sar</taxon>
        <taxon>Alveolata</taxon>
        <taxon>Dinophyceae</taxon>
        <taxon>Suessiales</taxon>
        <taxon>Symbiodiniaceae</taxon>
        <taxon>Symbiodinium</taxon>
    </lineage>
</organism>
<accession>A0A812X0R8</accession>
<dbReference type="SUPFAM" id="SSF103473">
    <property type="entry name" value="MFS general substrate transporter"/>
    <property type="match status" value="1"/>
</dbReference>
<dbReference type="EMBL" id="CAJNJA010035791">
    <property type="protein sequence ID" value="CAE7711420.1"/>
    <property type="molecule type" value="Genomic_DNA"/>
</dbReference>